<sequence>MTLPISLNVMVILGCCYFTSWMEALPPIKLTASSVDQFLYDNFICRYGPFQNTSDGDSEFTAGIIEALLTCFHIIHRITLSYHPQSHGFIETQHKSLINALLRLNEPWISNLSAAALAELSSVLVVIHQVTLSLATLPFLRLMMTYSSLMY</sequence>
<dbReference type="InParanoid" id="G0VKI0"/>
<dbReference type="Proteomes" id="UP000001640">
    <property type="component" value="Chromosome 10"/>
</dbReference>
<dbReference type="RefSeq" id="XP_003678356.1">
    <property type="nucleotide sequence ID" value="XM_003678308.1"/>
</dbReference>
<feature type="chain" id="PRO_5003410884" evidence="1">
    <location>
        <begin position="25"/>
        <end position="151"/>
    </location>
</feature>
<reference key="2">
    <citation type="submission" date="2011-08" db="EMBL/GenBank/DDBJ databases">
        <title>Genome sequence of Naumovozyma castellii.</title>
        <authorList>
            <person name="Gordon J.L."/>
            <person name="Armisen D."/>
            <person name="Proux-Wera E."/>
            <person name="OhEigeartaigh S.S."/>
            <person name="Byrne K.P."/>
            <person name="Wolfe K.H."/>
        </authorList>
    </citation>
    <scope>NUCLEOTIDE SEQUENCE</scope>
    <source>
        <strain>Type strain:CBS 4309</strain>
    </source>
</reference>
<dbReference type="EMBL" id="HE576761">
    <property type="protein sequence ID" value="CCC72014.1"/>
    <property type="molecule type" value="Genomic_DNA"/>
</dbReference>
<dbReference type="STRING" id="1064592.G0VKI0"/>
<dbReference type="AlphaFoldDB" id="G0VKI0"/>
<accession>G0VKI0</accession>
<dbReference type="GeneID" id="96905715"/>
<evidence type="ECO:0000256" key="1">
    <source>
        <dbReference type="SAM" id="SignalP"/>
    </source>
</evidence>
<protein>
    <submittedName>
        <fullName evidence="2">Uncharacterized protein</fullName>
    </submittedName>
</protein>
<dbReference type="KEGG" id="ncs:NCAS_0J00340"/>
<proteinExistence type="predicted"/>
<dbReference type="InterPro" id="IPR036397">
    <property type="entry name" value="RNaseH_sf"/>
</dbReference>
<keyword evidence="1" id="KW-0732">Signal</keyword>
<name>G0VKI0_NAUCA</name>
<dbReference type="OrthoDB" id="4025440at2759"/>
<gene>
    <name evidence="2" type="primary">NCAS0J00340</name>
    <name evidence="2" type="ordered locus">NCAS_0J00340</name>
</gene>
<evidence type="ECO:0000313" key="3">
    <source>
        <dbReference type="Proteomes" id="UP000001640"/>
    </source>
</evidence>
<organism evidence="2 3">
    <name type="scientific">Naumovozyma castellii</name>
    <name type="common">Yeast</name>
    <name type="synonym">Saccharomyces castellii</name>
    <dbReference type="NCBI Taxonomy" id="27288"/>
    <lineage>
        <taxon>Eukaryota</taxon>
        <taxon>Fungi</taxon>
        <taxon>Dikarya</taxon>
        <taxon>Ascomycota</taxon>
        <taxon>Saccharomycotina</taxon>
        <taxon>Saccharomycetes</taxon>
        <taxon>Saccharomycetales</taxon>
        <taxon>Saccharomycetaceae</taxon>
        <taxon>Naumovozyma</taxon>
    </lineage>
</organism>
<dbReference type="SUPFAM" id="SSF53098">
    <property type="entry name" value="Ribonuclease H-like"/>
    <property type="match status" value="1"/>
</dbReference>
<feature type="signal peptide" evidence="1">
    <location>
        <begin position="1"/>
        <end position="24"/>
    </location>
</feature>
<keyword evidence="3" id="KW-1185">Reference proteome</keyword>
<dbReference type="HOGENOM" id="CLU_1731961_0_0_1"/>
<dbReference type="GO" id="GO:0003676">
    <property type="term" value="F:nucleic acid binding"/>
    <property type="evidence" value="ECO:0007669"/>
    <property type="project" value="InterPro"/>
</dbReference>
<dbReference type="InterPro" id="IPR012337">
    <property type="entry name" value="RNaseH-like_sf"/>
</dbReference>
<evidence type="ECO:0000313" key="2">
    <source>
        <dbReference type="EMBL" id="CCC72014.1"/>
    </source>
</evidence>
<dbReference type="Gene3D" id="3.30.420.10">
    <property type="entry name" value="Ribonuclease H-like superfamily/Ribonuclease H"/>
    <property type="match status" value="1"/>
</dbReference>
<reference evidence="2 3" key="1">
    <citation type="journal article" date="2011" name="Proc. Natl. Acad. Sci. U.S.A.">
        <title>Evolutionary erosion of yeast sex chromosomes by mating-type switching accidents.</title>
        <authorList>
            <person name="Gordon J.L."/>
            <person name="Armisen D."/>
            <person name="Proux-Wera E."/>
            <person name="Oheigeartaigh S.S."/>
            <person name="Byrne K.P."/>
            <person name="Wolfe K.H."/>
        </authorList>
    </citation>
    <scope>NUCLEOTIDE SEQUENCE [LARGE SCALE GENOMIC DNA]</scope>
    <source>
        <strain evidence="3">ATCC 76901 / BCRC 22586 / CBS 4309 / NBRC 1992 / NRRL Y-12630</strain>
    </source>
</reference>